<evidence type="ECO:0000313" key="3">
    <source>
        <dbReference type="Proteomes" id="UP000188268"/>
    </source>
</evidence>
<dbReference type="Proteomes" id="UP000188268">
    <property type="component" value="Unassembled WGS sequence"/>
</dbReference>
<dbReference type="AlphaFoldDB" id="A0A1R3J7M0"/>
<dbReference type="Gramene" id="OMO90865">
    <property type="protein sequence ID" value="OMO90865"/>
    <property type="gene ID" value="CCACVL1_07270"/>
</dbReference>
<proteinExistence type="predicted"/>
<name>A0A1R3J7M0_COCAP</name>
<gene>
    <name evidence="2" type="ORF">CCACVL1_07270</name>
</gene>
<evidence type="ECO:0000313" key="2">
    <source>
        <dbReference type="EMBL" id="OMO90865.1"/>
    </source>
</evidence>
<feature type="region of interest" description="Disordered" evidence="1">
    <location>
        <begin position="1"/>
        <end position="23"/>
    </location>
</feature>
<evidence type="ECO:0000256" key="1">
    <source>
        <dbReference type="SAM" id="MobiDB-lite"/>
    </source>
</evidence>
<dbReference type="EMBL" id="AWWV01008394">
    <property type="protein sequence ID" value="OMO90865.1"/>
    <property type="molecule type" value="Genomic_DNA"/>
</dbReference>
<keyword evidence="3" id="KW-1185">Reference proteome</keyword>
<accession>A0A1R3J7M0</accession>
<protein>
    <submittedName>
        <fullName evidence="2">Uncharacterized protein</fullName>
    </submittedName>
</protein>
<organism evidence="2 3">
    <name type="scientific">Corchorus capsularis</name>
    <name type="common">Jute</name>
    <dbReference type="NCBI Taxonomy" id="210143"/>
    <lineage>
        <taxon>Eukaryota</taxon>
        <taxon>Viridiplantae</taxon>
        <taxon>Streptophyta</taxon>
        <taxon>Embryophyta</taxon>
        <taxon>Tracheophyta</taxon>
        <taxon>Spermatophyta</taxon>
        <taxon>Magnoliopsida</taxon>
        <taxon>eudicotyledons</taxon>
        <taxon>Gunneridae</taxon>
        <taxon>Pentapetalae</taxon>
        <taxon>rosids</taxon>
        <taxon>malvids</taxon>
        <taxon>Malvales</taxon>
        <taxon>Malvaceae</taxon>
        <taxon>Grewioideae</taxon>
        <taxon>Apeibeae</taxon>
        <taxon>Corchorus</taxon>
    </lineage>
</organism>
<feature type="compositionally biased region" description="Polar residues" evidence="1">
    <location>
        <begin position="8"/>
        <end position="19"/>
    </location>
</feature>
<reference evidence="2 3" key="1">
    <citation type="submission" date="2013-09" db="EMBL/GenBank/DDBJ databases">
        <title>Corchorus capsularis genome sequencing.</title>
        <authorList>
            <person name="Alam M."/>
            <person name="Haque M.S."/>
            <person name="Islam M.S."/>
            <person name="Emdad E.M."/>
            <person name="Islam M.M."/>
            <person name="Ahmed B."/>
            <person name="Halim A."/>
            <person name="Hossen Q.M.M."/>
            <person name="Hossain M.Z."/>
            <person name="Ahmed R."/>
            <person name="Khan M.M."/>
            <person name="Islam R."/>
            <person name="Rashid M.M."/>
            <person name="Khan S.A."/>
            <person name="Rahman M.S."/>
            <person name="Alam M."/>
        </authorList>
    </citation>
    <scope>NUCLEOTIDE SEQUENCE [LARGE SCALE GENOMIC DNA]</scope>
    <source>
        <strain evidence="3">cv. CVL-1</strain>
        <tissue evidence="2">Whole seedling</tissue>
    </source>
</reference>
<comment type="caution">
    <text evidence="2">The sequence shown here is derived from an EMBL/GenBank/DDBJ whole genome shotgun (WGS) entry which is preliminary data.</text>
</comment>
<sequence>MGKKQKLQRLSTSTASTFPPQCGQEPGACCLPNSLSPLAAPSSSLSRAAINHHHFWPKNKPPSLDLGLRIRRSAIESVKDSVGGLIGPTAGPG</sequence>